<dbReference type="OrthoDB" id="272687at2759"/>
<evidence type="ECO:0000256" key="1">
    <source>
        <dbReference type="SAM" id="Coils"/>
    </source>
</evidence>
<feature type="compositionally biased region" description="Basic and acidic residues" evidence="2">
    <location>
        <begin position="126"/>
        <end position="135"/>
    </location>
</feature>
<keyword evidence="4" id="KW-1185">Reference proteome</keyword>
<dbReference type="PANTHER" id="PTHR21532:SF0">
    <property type="entry name" value="CILIA- AND FLAGELLA-ASSOCIATED PROTEIN 36"/>
    <property type="match status" value="1"/>
</dbReference>
<feature type="coiled-coil region" evidence="1">
    <location>
        <begin position="55"/>
        <end position="104"/>
    </location>
</feature>
<reference evidence="3" key="1">
    <citation type="submission" date="2020-04" db="EMBL/GenBank/DDBJ databases">
        <authorList>
            <person name="Alioto T."/>
            <person name="Alioto T."/>
            <person name="Gomez Garrido J."/>
        </authorList>
    </citation>
    <scope>NUCLEOTIDE SEQUENCE</scope>
    <source>
        <strain evidence="3">A484AB</strain>
    </source>
</reference>
<evidence type="ECO:0000313" key="4">
    <source>
        <dbReference type="Proteomes" id="UP001152795"/>
    </source>
</evidence>
<dbReference type="InterPro" id="IPR038888">
    <property type="entry name" value="CFAP36"/>
</dbReference>
<dbReference type="GO" id="GO:0005930">
    <property type="term" value="C:axoneme"/>
    <property type="evidence" value="ECO:0007669"/>
    <property type="project" value="TreeGrafter"/>
</dbReference>
<sequence length="376" mass="41714">MVKKNLDLELQALHMIQQRNGVVPKVFESEVVQSNTKTPKSGHQNDEEKLLKEVIKLSEEEYRKEKDRKKEIERMEKTLALSSKEESERLFQQAEDELRNMERMVSLTLKLEANSAAEKSGTKKTPRTESPRQKDNVSSPRTKQRSSKSGTKSPPKEKTKSASPTAAKEPKAQKTEPAKSVAQKTEPAKSVAQKTEPAKSVAEPAKQKTKDEEPKSVPVSSAASAGSSKAALKRTEKTTEPLPALRKPAETPADAAKNWLSSAMAEANTPSGNIAAASKAGGQASMDDQIAQRAQYMRMQREKLLNLKKQERTKRLNTFEEDAPKRPMSSRVARRVTAGTEAEKPPANEIDEQQQKKLALRRALASRLKKEVINAE</sequence>
<evidence type="ECO:0000256" key="2">
    <source>
        <dbReference type="SAM" id="MobiDB-lite"/>
    </source>
</evidence>
<name>A0A7D9JLA9_PARCT</name>
<evidence type="ECO:0000313" key="3">
    <source>
        <dbReference type="EMBL" id="CAB4032179.1"/>
    </source>
</evidence>
<feature type="compositionally biased region" description="Basic and acidic residues" evidence="2">
    <location>
        <begin position="205"/>
        <end position="215"/>
    </location>
</feature>
<feature type="compositionally biased region" description="Basic and acidic residues" evidence="2">
    <location>
        <begin position="168"/>
        <end position="177"/>
    </location>
</feature>
<keyword evidence="1" id="KW-0175">Coiled coil</keyword>
<dbReference type="GO" id="GO:0097546">
    <property type="term" value="C:ciliary base"/>
    <property type="evidence" value="ECO:0007669"/>
    <property type="project" value="TreeGrafter"/>
</dbReference>
<protein>
    <submittedName>
        <fullName evidence="3">Uncharacterized protein</fullName>
    </submittedName>
</protein>
<feature type="compositionally biased region" description="Polar residues" evidence="2">
    <location>
        <begin position="136"/>
        <end position="152"/>
    </location>
</feature>
<feature type="region of interest" description="Disordered" evidence="2">
    <location>
        <begin position="109"/>
        <end position="264"/>
    </location>
</feature>
<dbReference type="PANTHER" id="PTHR21532">
    <property type="entry name" value="PHOSPHODIESTERASE HL"/>
    <property type="match status" value="1"/>
</dbReference>
<organism evidence="3 4">
    <name type="scientific">Paramuricea clavata</name>
    <name type="common">Red gorgonian</name>
    <name type="synonym">Violescent sea-whip</name>
    <dbReference type="NCBI Taxonomy" id="317549"/>
    <lineage>
        <taxon>Eukaryota</taxon>
        <taxon>Metazoa</taxon>
        <taxon>Cnidaria</taxon>
        <taxon>Anthozoa</taxon>
        <taxon>Octocorallia</taxon>
        <taxon>Malacalcyonacea</taxon>
        <taxon>Plexauridae</taxon>
        <taxon>Paramuricea</taxon>
    </lineage>
</organism>
<comment type="caution">
    <text evidence="3">The sequence shown here is derived from an EMBL/GenBank/DDBJ whole genome shotgun (WGS) entry which is preliminary data.</text>
</comment>
<dbReference type="Proteomes" id="UP001152795">
    <property type="component" value="Unassembled WGS sequence"/>
</dbReference>
<dbReference type="AlphaFoldDB" id="A0A7D9JLA9"/>
<feature type="region of interest" description="Disordered" evidence="2">
    <location>
        <begin position="315"/>
        <end position="355"/>
    </location>
</feature>
<gene>
    <name evidence="3" type="ORF">PACLA_8A028317</name>
</gene>
<dbReference type="EMBL" id="CACRXK020018192">
    <property type="protein sequence ID" value="CAB4032179.1"/>
    <property type="molecule type" value="Genomic_DNA"/>
</dbReference>
<feature type="compositionally biased region" description="Low complexity" evidence="2">
    <location>
        <begin position="216"/>
        <end position="230"/>
    </location>
</feature>
<proteinExistence type="predicted"/>
<feature type="compositionally biased region" description="Basic and acidic residues" evidence="2">
    <location>
        <begin position="315"/>
        <end position="325"/>
    </location>
</feature>
<accession>A0A7D9JLA9</accession>